<evidence type="ECO:0000313" key="9">
    <source>
        <dbReference type="Proteomes" id="UP000317650"/>
    </source>
</evidence>
<keyword evidence="4" id="KW-0804">Transcription</keyword>
<evidence type="ECO:0000256" key="5">
    <source>
        <dbReference type="ARBA" id="ARBA00023242"/>
    </source>
</evidence>
<dbReference type="EMBL" id="PYDT01000010">
    <property type="protein sequence ID" value="THU47290.1"/>
    <property type="molecule type" value="Genomic_DNA"/>
</dbReference>
<dbReference type="InterPro" id="IPR001471">
    <property type="entry name" value="AP2/ERF_dom"/>
</dbReference>
<evidence type="ECO:0000256" key="2">
    <source>
        <dbReference type="ARBA" id="ARBA00023015"/>
    </source>
</evidence>
<feature type="compositionally biased region" description="Basic residues" evidence="6">
    <location>
        <begin position="81"/>
        <end position="95"/>
    </location>
</feature>
<dbReference type="InterPro" id="IPR016177">
    <property type="entry name" value="DNA-bd_dom_sf"/>
</dbReference>
<evidence type="ECO:0000256" key="3">
    <source>
        <dbReference type="ARBA" id="ARBA00023125"/>
    </source>
</evidence>
<dbReference type="SUPFAM" id="SSF54171">
    <property type="entry name" value="DNA-binding domain"/>
    <property type="match status" value="1"/>
</dbReference>
<dbReference type="GO" id="GO:0005634">
    <property type="term" value="C:nucleus"/>
    <property type="evidence" value="ECO:0007669"/>
    <property type="project" value="UniProtKB-SubCell"/>
</dbReference>
<dbReference type="GO" id="GO:0003677">
    <property type="term" value="F:DNA binding"/>
    <property type="evidence" value="ECO:0007669"/>
    <property type="project" value="UniProtKB-KW"/>
</dbReference>
<dbReference type="CDD" id="cd00018">
    <property type="entry name" value="AP2"/>
    <property type="match status" value="1"/>
</dbReference>
<feature type="domain" description="AP2/ERF" evidence="7">
    <location>
        <begin position="90"/>
        <end position="147"/>
    </location>
</feature>
<dbReference type="PANTHER" id="PTHR31190">
    <property type="entry name" value="DNA-BINDING DOMAIN"/>
    <property type="match status" value="1"/>
</dbReference>
<keyword evidence="2" id="KW-0805">Transcription regulation</keyword>
<dbReference type="GO" id="GO:0003700">
    <property type="term" value="F:DNA-binding transcription factor activity"/>
    <property type="evidence" value="ECO:0007669"/>
    <property type="project" value="InterPro"/>
</dbReference>
<dbReference type="SMART" id="SM00380">
    <property type="entry name" value="AP2"/>
    <property type="match status" value="1"/>
</dbReference>
<evidence type="ECO:0000256" key="1">
    <source>
        <dbReference type="ARBA" id="ARBA00004123"/>
    </source>
</evidence>
<proteinExistence type="predicted"/>
<dbReference type="Proteomes" id="UP000317650">
    <property type="component" value="Chromosome 9"/>
</dbReference>
<gene>
    <name evidence="8" type="ORF">C4D60_Mb09t13940</name>
</gene>
<dbReference type="STRING" id="52838.A0A4S8IGD5"/>
<dbReference type="FunFam" id="3.30.730.10:FF:000001">
    <property type="entry name" value="Ethylene-responsive transcription factor 2"/>
    <property type="match status" value="1"/>
</dbReference>
<evidence type="ECO:0000259" key="7">
    <source>
        <dbReference type="PROSITE" id="PS51032"/>
    </source>
</evidence>
<keyword evidence="9" id="KW-1185">Reference proteome</keyword>
<sequence length="154" mass="16725">MSSCCDWQPSSSRLSREQETSIIVSALAHVHSGYATAPAELPLGDTCRTCGIEGCLGCELFSFADDEVAVVPSDSSGSGGSRRKGKKGSRYRGVRQRPWGKWAAEIRDPKRAARKWLGTFDTAEDAARAYDRAAVEFRGTRAKLNFPPPDNTPS</sequence>
<comment type="caution">
    <text evidence="8">The sequence shown here is derived from an EMBL/GenBank/DDBJ whole genome shotgun (WGS) entry which is preliminary data.</text>
</comment>
<dbReference type="Gene3D" id="3.30.730.10">
    <property type="entry name" value="AP2/ERF domain"/>
    <property type="match status" value="1"/>
</dbReference>
<dbReference type="PROSITE" id="PS51032">
    <property type="entry name" value="AP2_ERF"/>
    <property type="match status" value="1"/>
</dbReference>
<keyword evidence="3" id="KW-0238">DNA-binding</keyword>
<accession>A0A4S8IGD5</accession>
<feature type="region of interest" description="Disordered" evidence="6">
    <location>
        <begin position="71"/>
        <end position="96"/>
    </location>
</feature>
<keyword evidence="5" id="KW-0539">Nucleus</keyword>
<comment type="subcellular location">
    <subcellularLocation>
        <location evidence="1">Nucleus</location>
    </subcellularLocation>
</comment>
<dbReference type="Pfam" id="PF00847">
    <property type="entry name" value="AP2"/>
    <property type="match status" value="1"/>
</dbReference>
<dbReference type="GO" id="GO:0009873">
    <property type="term" value="P:ethylene-activated signaling pathway"/>
    <property type="evidence" value="ECO:0007669"/>
    <property type="project" value="InterPro"/>
</dbReference>
<dbReference type="InterPro" id="IPR044808">
    <property type="entry name" value="ERF_plant"/>
</dbReference>
<dbReference type="AlphaFoldDB" id="A0A4S8IGD5"/>
<evidence type="ECO:0000256" key="6">
    <source>
        <dbReference type="SAM" id="MobiDB-lite"/>
    </source>
</evidence>
<evidence type="ECO:0000313" key="8">
    <source>
        <dbReference type="EMBL" id="THU47290.1"/>
    </source>
</evidence>
<organism evidence="8 9">
    <name type="scientific">Musa balbisiana</name>
    <name type="common">Banana</name>
    <dbReference type="NCBI Taxonomy" id="52838"/>
    <lineage>
        <taxon>Eukaryota</taxon>
        <taxon>Viridiplantae</taxon>
        <taxon>Streptophyta</taxon>
        <taxon>Embryophyta</taxon>
        <taxon>Tracheophyta</taxon>
        <taxon>Spermatophyta</taxon>
        <taxon>Magnoliopsida</taxon>
        <taxon>Liliopsida</taxon>
        <taxon>Zingiberales</taxon>
        <taxon>Musaceae</taxon>
        <taxon>Musa</taxon>
    </lineage>
</organism>
<dbReference type="PRINTS" id="PR00367">
    <property type="entry name" value="ETHRSPELEMNT"/>
</dbReference>
<name>A0A4S8IGD5_MUSBA</name>
<protein>
    <recommendedName>
        <fullName evidence="7">AP2/ERF domain-containing protein</fullName>
    </recommendedName>
</protein>
<dbReference type="PANTHER" id="PTHR31190:SF181">
    <property type="entry name" value="OS02G0764700 PROTEIN"/>
    <property type="match status" value="1"/>
</dbReference>
<dbReference type="InterPro" id="IPR036955">
    <property type="entry name" value="AP2/ERF_dom_sf"/>
</dbReference>
<reference evidence="8 9" key="1">
    <citation type="journal article" date="2019" name="Nat. Plants">
        <title>Genome sequencing of Musa balbisiana reveals subgenome evolution and function divergence in polyploid bananas.</title>
        <authorList>
            <person name="Yao X."/>
        </authorList>
    </citation>
    <scope>NUCLEOTIDE SEQUENCE [LARGE SCALE GENOMIC DNA]</scope>
    <source>
        <strain evidence="9">cv. DH-PKW</strain>
        <tissue evidence="8">Leaves</tissue>
    </source>
</reference>
<evidence type="ECO:0000256" key="4">
    <source>
        <dbReference type="ARBA" id="ARBA00023163"/>
    </source>
</evidence>